<dbReference type="Proteomes" id="UP000075881">
    <property type="component" value="Unassembled WGS sequence"/>
</dbReference>
<reference evidence="1" key="2">
    <citation type="submission" date="2020-05" db="UniProtKB">
        <authorList>
            <consortium name="EnsemblMetazoa"/>
        </authorList>
    </citation>
    <scope>IDENTIFICATION</scope>
    <source>
        <strain evidence="1">ACHKN1017</strain>
    </source>
</reference>
<protein>
    <submittedName>
        <fullName evidence="1">Uncharacterized protein</fullName>
    </submittedName>
</protein>
<keyword evidence="2" id="KW-1185">Reference proteome</keyword>
<dbReference type="AlphaFoldDB" id="A0A182KHR7"/>
<organism evidence="1 2">
    <name type="scientific">Anopheles christyi</name>
    <dbReference type="NCBI Taxonomy" id="43041"/>
    <lineage>
        <taxon>Eukaryota</taxon>
        <taxon>Metazoa</taxon>
        <taxon>Ecdysozoa</taxon>
        <taxon>Arthropoda</taxon>
        <taxon>Hexapoda</taxon>
        <taxon>Insecta</taxon>
        <taxon>Pterygota</taxon>
        <taxon>Neoptera</taxon>
        <taxon>Endopterygota</taxon>
        <taxon>Diptera</taxon>
        <taxon>Nematocera</taxon>
        <taxon>Culicoidea</taxon>
        <taxon>Culicidae</taxon>
        <taxon>Anophelinae</taxon>
        <taxon>Anopheles</taxon>
    </lineage>
</organism>
<proteinExistence type="predicted"/>
<dbReference type="VEuPathDB" id="VectorBase:ACHR014032"/>
<dbReference type="EnsemblMetazoa" id="ACHR014032-RA">
    <property type="protein sequence ID" value="ACHR014032-PA"/>
    <property type="gene ID" value="ACHR014032"/>
</dbReference>
<sequence>MAAPPIASTLMAFVRNEQWPRSTRAMFPSNSSAFSNIDEHASAGMAGTSFPCGDLYEMPNVPPKSFAGLNRYVYSNAEGSRISKNTSPAIMSCVRTPSFM</sequence>
<accession>A0A182KHR7</accession>
<name>A0A182KHR7_9DIPT</name>
<evidence type="ECO:0000313" key="2">
    <source>
        <dbReference type="Proteomes" id="UP000075881"/>
    </source>
</evidence>
<evidence type="ECO:0000313" key="1">
    <source>
        <dbReference type="EnsemblMetazoa" id="ACHR014032-PA"/>
    </source>
</evidence>
<reference evidence="2" key="1">
    <citation type="submission" date="2013-03" db="EMBL/GenBank/DDBJ databases">
        <title>The Genome Sequence of Anopheles christyi ACHKN1017.</title>
        <authorList>
            <consortium name="The Broad Institute Genomics Platform"/>
            <person name="Neafsey D.E."/>
            <person name="Besansky N."/>
            <person name="Walker B."/>
            <person name="Young S.K."/>
            <person name="Zeng Q."/>
            <person name="Gargeya S."/>
            <person name="Fitzgerald M."/>
            <person name="Haas B."/>
            <person name="Abouelleil A."/>
            <person name="Allen A.W."/>
            <person name="Alvarado L."/>
            <person name="Arachchi H.M."/>
            <person name="Berlin A.M."/>
            <person name="Chapman S.B."/>
            <person name="Gainer-Dewar J."/>
            <person name="Goldberg J."/>
            <person name="Griggs A."/>
            <person name="Gujja S."/>
            <person name="Hansen M."/>
            <person name="Howarth C."/>
            <person name="Imamovic A."/>
            <person name="Ireland A."/>
            <person name="Larimer J."/>
            <person name="McCowan C."/>
            <person name="Murphy C."/>
            <person name="Pearson M."/>
            <person name="Poon T.W."/>
            <person name="Priest M."/>
            <person name="Roberts A."/>
            <person name="Saif S."/>
            <person name="Shea T."/>
            <person name="Sisk P."/>
            <person name="Sykes S."/>
            <person name="Wortman J."/>
            <person name="Nusbaum C."/>
            <person name="Birren B."/>
        </authorList>
    </citation>
    <scope>NUCLEOTIDE SEQUENCE [LARGE SCALE GENOMIC DNA]</scope>
    <source>
        <strain evidence="2">ACHKN1017</strain>
    </source>
</reference>